<evidence type="ECO:0000256" key="1">
    <source>
        <dbReference type="SAM" id="MobiDB-lite"/>
    </source>
</evidence>
<gene>
    <name evidence="3" type="ORF">BQ4739_LOCUS693</name>
</gene>
<evidence type="ECO:0000313" key="4">
    <source>
        <dbReference type="Proteomes" id="UP000256970"/>
    </source>
</evidence>
<protein>
    <submittedName>
        <fullName evidence="3">Uncharacterized protein</fullName>
    </submittedName>
</protein>
<dbReference type="Proteomes" id="UP000256970">
    <property type="component" value="Unassembled WGS sequence"/>
</dbReference>
<feature type="region of interest" description="Disordered" evidence="1">
    <location>
        <begin position="820"/>
        <end position="889"/>
    </location>
</feature>
<feature type="compositionally biased region" description="Low complexity" evidence="1">
    <location>
        <begin position="869"/>
        <end position="888"/>
    </location>
</feature>
<proteinExistence type="predicted"/>
<sequence>MAAAATDAATSATALPGLASSNQRLAAAVQQSLQQRSAQQPSPPSLLAFLRSVLGAPVALLMPPAASVPVASSALSVTELQQQDTEADQALPVLAAAAAPSAAGPAAAAAGASTSAGAGALSDADIDLINRLFSPSDNTGPYKYDSGLPPLPQLLSMDSSVATISADRLRQLAKLAEPISWVARTFVVDGDALLKLRLSPDLQLVIRDVISNSIAQSADVPASQVLTFAAANVSLSLGFKGVGFGSADSRATADTHAGLAAVRDALSQLAGGFDARHIAVSFAPLPAPGLATPVAAAAGSTSRRMLASEQQQQPSRDSPMLVYARFFNVDPANATSLLSALSKDCTPAAAVANSSLATAAGLVPGLEVPPICEAIFGTQFVKRSVPVSFRALSVTPVERPQATVSLSVAVGLTSAQTSDGLTLNSTANWLNSTVLGDMLRDLNLSTQTLPTDYMSVLQLTDMHSERSASLVNTSNFSGLLSSILSLPTPSPEPQPNQAAVRGVVVSKGMLAGIIVAAVTSVLALLGVALLLLLRRPQAVQSAGSGELPTGDGARRRRKRRVYHNKFIPAGLAASDGAASNEPPSSSQELPAPRPHLERGDSVTSAVQFEADDNESADSAEAGSDEQHQRQQRGENGSCSSCDSAVAGGASSSGACSSSSSSSGSCRGTGSLAQQRAVELQMLRTAGVSQHAPSVAVAYTAEDGGQSMSIMLSEPTASSRSVCSRELSSGPLLLVLPWKQGSAAADQPGDCNSRLQRLQQPAVTGHDSSSAAVTCHSASDSVAAAFAAMEAQLATKGASSSSSESLASAVQPLGQSCWHAGSGSSVNSNSSSSSRCSLEQRQGGWPAALPHEQQQQQQWQRQQHQHQQKHAAAASPFAQQHGQDAAHQHCSVSSTFASPFALQQQLSQIEEEAQQQRCSGGGQAMVSPFAAACHARVSTSSG</sequence>
<feature type="transmembrane region" description="Helical" evidence="2">
    <location>
        <begin position="509"/>
        <end position="533"/>
    </location>
</feature>
<feature type="region of interest" description="Disordered" evidence="1">
    <location>
        <begin position="572"/>
        <end position="643"/>
    </location>
</feature>
<feature type="compositionally biased region" description="Low complexity" evidence="1">
    <location>
        <begin position="820"/>
        <end position="833"/>
    </location>
</feature>
<name>A0A383V5Q4_TETOB</name>
<keyword evidence="2" id="KW-0812">Transmembrane</keyword>
<feature type="compositionally biased region" description="Low complexity" evidence="1">
    <location>
        <begin position="850"/>
        <end position="861"/>
    </location>
</feature>
<organism evidence="3 4">
    <name type="scientific">Tetradesmus obliquus</name>
    <name type="common">Green alga</name>
    <name type="synonym">Acutodesmus obliquus</name>
    <dbReference type="NCBI Taxonomy" id="3088"/>
    <lineage>
        <taxon>Eukaryota</taxon>
        <taxon>Viridiplantae</taxon>
        <taxon>Chlorophyta</taxon>
        <taxon>core chlorophytes</taxon>
        <taxon>Chlorophyceae</taxon>
        <taxon>CS clade</taxon>
        <taxon>Sphaeropleales</taxon>
        <taxon>Scenedesmaceae</taxon>
        <taxon>Tetradesmus</taxon>
    </lineage>
</organism>
<evidence type="ECO:0000313" key="3">
    <source>
        <dbReference type="EMBL" id="SZX60112.1"/>
    </source>
</evidence>
<evidence type="ECO:0000256" key="2">
    <source>
        <dbReference type="SAM" id="Phobius"/>
    </source>
</evidence>
<keyword evidence="2" id="KW-1133">Transmembrane helix</keyword>
<keyword evidence="2" id="KW-0472">Membrane</keyword>
<dbReference type="EMBL" id="FNXT01000045">
    <property type="protein sequence ID" value="SZX60112.1"/>
    <property type="molecule type" value="Genomic_DNA"/>
</dbReference>
<reference evidence="3 4" key="1">
    <citation type="submission" date="2016-10" db="EMBL/GenBank/DDBJ databases">
        <authorList>
            <person name="Cai Z."/>
        </authorList>
    </citation>
    <scope>NUCLEOTIDE SEQUENCE [LARGE SCALE GENOMIC DNA]</scope>
</reference>
<accession>A0A383V5Q4</accession>
<dbReference type="AlphaFoldDB" id="A0A383V5Q4"/>
<keyword evidence="4" id="KW-1185">Reference proteome</keyword>